<gene>
    <name evidence="1" type="ORF">COT49_03335</name>
</gene>
<dbReference type="Proteomes" id="UP000230340">
    <property type="component" value="Unassembled WGS sequence"/>
</dbReference>
<name>A0A2H0XD31_UNCKA</name>
<evidence type="ECO:0000313" key="2">
    <source>
        <dbReference type="Proteomes" id="UP000230340"/>
    </source>
</evidence>
<sequence>MEDNFCTEIAQLNDLRVGLSAIIADTRDAAFGSLTGPSVLFAAVHADALALSLASCLVELQKKMHDDAEREGSVHFLVGDLEYFW</sequence>
<dbReference type="AlphaFoldDB" id="A0A2H0XD31"/>
<evidence type="ECO:0000313" key="1">
    <source>
        <dbReference type="EMBL" id="PIS22836.1"/>
    </source>
</evidence>
<dbReference type="EMBL" id="PEYT01000029">
    <property type="protein sequence ID" value="PIS22836.1"/>
    <property type="molecule type" value="Genomic_DNA"/>
</dbReference>
<accession>A0A2H0XD31</accession>
<protein>
    <submittedName>
        <fullName evidence="1">Uncharacterized protein</fullName>
    </submittedName>
</protein>
<reference evidence="2" key="1">
    <citation type="submission" date="2017-09" db="EMBL/GenBank/DDBJ databases">
        <title>Depth-based differentiation of microbial function through sediment-hosted aquifers and enrichment of novel symbionts in the deep terrestrial subsurface.</title>
        <authorList>
            <person name="Probst A.J."/>
            <person name="Ladd B."/>
            <person name="Jarett J.K."/>
            <person name="Geller-Mcgrath D.E."/>
            <person name="Sieber C.M.K."/>
            <person name="Emerson J.B."/>
            <person name="Anantharaman K."/>
            <person name="Thomas B.C."/>
            <person name="Malmstrom R."/>
            <person name="Stieglmeier M."/>
            <person name="Klingl A."/>
            <person name="Woyke T."/>
            <person name="Ryan C.M."/>
            <person name="Banfield J.F."/>
        </authorList>
    </citation>
    <scope>NUCLEOTIDE SEQUENCE [LARGE SCALE GENOMIC DNA]</scope>
</reference>
<organism evidence="1 2">
    <name type="scientific">candidate division WWE3 bacterium CG08_land_8_20_14_0_20_40_13</name>
    <dbReference type="NCBI Taxonomy" id="1975084"/>
    <lineage>
        <taxon>Bacteria</taxon>
        <taxon>Katanobacteria</taxon>
    </lineage>
</organism>
<comment type="caution">
    <text evidence="1">The sequence shown here is derived from an EMBL/GenBank/DDBJ whole genome shotgun (WGS) entry which is preliminary data.</text>
</comment>
<proteinExistence type="predicted"/>